<keyword evidence="2" id="KW-1185">Reference proteome</keyword>
<reference evidence="1 2" key="1">
    <citation type="journal article" date="2016" name="Mol. Biol. Evol.">
        <title>Comparative Genomics of Early-Diverging Mushroom-Forming Fungi Provides Insights into the Origins of Lignocellulose Decay Capabilities.</title>
        <authorList>
            <person name="Nagy L.G."/>
            <person name="Riley R."/>
            <person name="Tritt A."/>
            <person name="Adam C."/>
            <person name="Daum C."/>
            <person name="Floudas D."/>
            <person name="Sun H."/>
            <person name="Yadav J.S."/>
            <person name="Pangilinan J."/>
            <person name="Larsson K.H."/>
            <person name="Matsuura K."/>
            <person name="Barry K."/>
            <person name="Labutti K."/>
            <person name="Kuo R."/>
            <person name="Ohm R.A."/>
            <person name="Bhattacharya S.S."/>
            <person name="Shirouzu T."/>
            <person name="Yoshinaga Y."/>
            <person name="Martin F.M."/>
            <person name="Grigoriev I.V."/>
            <person name="Hibbett D.S."/>
        </authorList>
    </citation>
    <scope>NUCLEOTIDE SEQUENCE [LARGE SCALE GENOMIC DNA]</scope>
    <source>
        <strain evidence="1 2">HHB10207 ss-3</strain>
    </source>
</reference>
<gene>
    <name evidence="1" type="ORF">SISSUDRAFT_529339</name>
</gene>
<dbReference type="EMBL" id="KV428321">
    <property type="protein sequence ID" value="KZT32541.1"/>
    <property type="molecule type" value="Genomic_DNA"/>
</dbReference>
<protein>
    <submittedName>
        <fullName evidence="1">Uncharacterized protein</fullName>
    </submittedName>
</protein>
<dbReference type="Proteomes" id="UP000076798">
    <property type="component" value="Unassembled WGS sequence"/>
</dbReference>
<evidence type="ECO:0000313" key="1">
    <source>
        <dbReference type="EMBL" id="KZT32541.1"/>
    </source>
</evidence>
<accession>A0A165XTU4</accession>
<evidence type="ECO:0000313" key="2">
    <source>
        <dbReference type="Proteomes" id="UP000076798"/>
    </source>
</evidence>
<organism evidence="1 2">
    <name type="scientific">Sistotremastrum suecicum HHB10207 ss-3</name>
    <dbReference type="NCBI Taxonomy" id="1314776"/>
    <lineage>
        <taxon>Eukaryota</taxon>
        <taxon>Fungi</taxon>
        <taxon>Dikarya</taxon>
        <taxon>Basidiomycota</taxon>
        <taxon>Agaricomycotina</taxon>
        <taxon>Agaricomycetes</taxon>
        <taxon>Sistotremastrales</taxon>
        <taxon>Sistotremastraceae</taxon>
        <taxon>Sistotremastrum</taxon>
    </lineage>
</organism>
<proteinExistence type="predicted"/>
<name>A0A165XTU4_9AGAM</name>
<dbReference type="AlphaFoldDB" id="A0A165XTU4"/>
<sequence>MWAMISTIVCLGVDTRAKAYSYLIPSEYTPKMCARTVHRPVERPGAPLSSMRLTGVRVRVAFKSGGLLSEVRSPLVKSIDSARKYENSLNE</sequence>